<feature type="region of interest" description="Disordered" evidence="1">
    <location>
        <begin position="76"/>
        <end position="95"/>
    </location>
</feature>
<dbReference type="InParanoid" id="A0A6P7GXY0"/>
<feature type="compositionally biased region" description="Basic residues" evidence="1">
    <location>
        <begin position="76"/>
        <end position="85"/>
    </location>
</feature>
<proteinExistence type="predicted"/>
<evidence type="ECO:0000256" key="1">
    <source>
        <dbReference type="SAM" id="MobiDB-lite"/>
    </source>
</evidence>
<name>A0A6P7GXY0_DIAVI</name>
<dbReference type="RefSeq" id="XP_028154606.1">
    <property type="nucleotide sequence ID" value="XM_028298805.1"/>
</dbReference>
<protein>
    <submittedName>
        <fullName evidence="2">Multidrug resistance-associated protein 7-like</fullName>
    </submittedName>
</protein>
<reference evidence="2" key="1">
    <citation type="submission" date="2025-08" db="UniProtKB">
        <authorList>
            <consortium name="RefSeq"/>
        </authorList>
    </citation>
    <scope>IDENTIFICATION</scope>
    <source>
        <tissue evidence="2">Whole insect</tissue>
    </source>
</reference>
<evidence type="ECO:0000313" key="2">
    <source>
        <dbReference type="RefSeq" id="XP_028154606.1"/>
    </source>
</evidence>
<organism evidence="2">
    <name type="scientific">Diabrotica virgifera virgifera</name>
    <name type="common">western corn rootworm</name>
    <dbReference type="NCBI Taxonomy" id="50390"/>
    <lineage>
        <taxon>Eukaryota</taxon>
        <taxon>Metazoa</taxon>
        <taxon>Ecdysozoa</taxon>
        <taxon>Arthropoda</taxon>
        <taxon>Hexapoda</taxon>
        <taxon>Insecta</taxon>
        <taxon>Pterygota</taxon>
        <taxon>Neoptera</taxon>
        <taxon>Endopterygota</taxon>
        <taxon>Coleoptera</taxon>
        <taxon>Polyphaga</taxon>
        <taxon>Cucujiformia</taxon>
        <taxon>Chrysomeloidea</taxon>
        <taxon>Chrysomelidae</taxon>
        <taxon>Galerucinae</taxon>
        <taxon>Diabroticina</taxon>
        <taxon>Diabroticites</taxon>
        <taxon>Diabrotica</taxon>
    </lineage>
</organism>
<accession>A0A6P7GXY0</accession>
<sequence>MLVSPLNAFPWVLNGLTEAWVSLKRIQKLLDLPYMNLNEIYDHKELEDDTQNTEISISNASFSWEKATPVVQVLKGKGKGKRTLSKRGQGESSVQRRETIIFKLRDITLKIKK</sequence>
<gene>
    <name evidence="2" type="primary">LOC114348190</name>
</gene>
<feature type="non-terminal residue" evidence="2">
    <location>
        <position position="113"/>
    </location>
</feature>
<dbReference type="AlphaFoldDB" id="A0A6P7GXY0"/>